<proteinExistence type="predicted"/>
<feature type="domain" description="DUF7845" evidence="1">
    <location>
        <begin position="6"/>
        <end position="333"/>
    </location>
</feature>
<dbReference type="EMBL" id="JBHUDM010000001">
    <property type="protein sequence ID" value="MFD1641452.1"/>
    <property type="molecule type" value="Genomic_DNA"/>
</dbReference>
<dbReference type="Pfam" id="PF25227">
    <property type="entry name" value="DUF7845"/>
    <property type="match status" value="1"/>
</dbReference>
<dbReference type="RefSeq" id="WP_256395147.1">
    <property type="nucleotide sequence ID" value="NZ_JANHDJ010000001.1"/>
</dbReference>
<dbReference type="InterPro" id="IPR057167">
    <property type="entry name" value="DUF7845"/>
</dbReference>
<gene>
    <name evidence="2" type="ORF">ACFSBW_06135</name>
</gene>
<accession>A0ABD6D5S7</accession>
<organism evidence="2 3">
    <name type="scientific">Halohasta litorea</name>
    <dbReference type="NCBI Taxonomy" id="869891"/>
    <lineage>
        <taxon>Archaea</taxon>
        <taxon>Methanobacteriati</taxon>
        <taxon>Methanobacteriota</taxon>
        <taxon>Stenosarchaea group</taxon>
        <taxon>Halobacteria</taxon>
        <taxon>Halobacteriales</taxon>
        <taxon>Haloferacaceae</taxon>
        <taxon>Halohasta</taxon>
    </lineage>
</organism>
<protein>
    <submittedName>
        <fullName evidence="2">Winged helix-turn-helix domain-containing protein</fullName>
    </submittedName>
</protein>
<comment type="caution">
    <text evidence="2">The sequence shown here is derived from an EMBL/GenBank/DDBJ whole genome shotgun (WGS) entry which is preliminary data.</text>
</comment>
<dbReference type="AlphaFoldDB" id="A0ABD6D5S7"/>
<name>A0ABD6D5S7_9EURY</name>
<dbReference type="Proteomes" id="UP001597052">
    <property type="component" value="Unassembled WGS sequence"/>
</dbReference>
<sequence length="576" mass="65968">MTVDTFVQCAPHEGDLHLVFAEHGLGPYFAMDRIRKDHDGWQTEGKPTRSIQFDGDRWALCYDYDTDNPLDPWNHEEYRLQTVPEFRFYFVAKDSLYNGNQADQSRRVRGGTITVRPRWPNLTANGEPVRGVPNLGGPYIDVQIQASNIRHDLYHQLALEVITAFDVNPKYLQSPHEVSNWNDAAVYVRIDRSQSGPVYAADGPIARTHQLLEGDREGYREHKEDHRKLPGYYVSTQISDRRSHDLIKGHTLGKEIKHYYSQYPENREPDDPLYHPKLEVSFQTKITEETVYWDDTDDMVRELEETLLNTLDWAELPICGGEPFFPDPYFTAEDGQQRSRKLVDCPLPEIEDAQEAAVMSLWGTTTQSDKEVIEYLLTDGGEVSPAKAAEETDYSYRTIREVVDRCESVLRHTYGKIEIASKHQREMLLSRVRAAEEGFREAVEDAVLTAAEAATGRSRSKWSEARRKYNITVNSDPSDCRKLLTVAYQPEDTYEAREVIREIKTAYLATHDDRGGAHGVHAVLELEDGTKKRYKSLEAKTVAPKKGSSAARQFRDAIESVTEEEWEAWKNGRTTT</sequence>
<evidence type="ECO:0000313" key="2">
    <source>
        <dbReference type="EMBL" id="MFD1641452.1"/>
    </source>
</evidence>
<keyword evidence="3" id="KW-1185">Reference proteome</keyword>
<evidence type="ECO:0000259" key="1">
    <source>
        <dbReference type="Pfam" id="PF25227"/>
    </source>
</evidence>
<reference evidence="2 3" key="1">
    <citation type="journal article" date="2019" name="Int. J. Syst. Evol. Microbiol.">
        <title>The Global Catalogue of Microorganisms (GCM) 10K type strain sequencing project: providing services to taxonomists for standard genome sequencing and annotation.</title>
        <authorList>
            <consortium name="The Broad Institute Genomics Platform"/>
            <consortium name="The Broad Institute Genome Sequencing Center for Infectious Disease"/>
            <person name="Wu L."/>
            <person name="Ma J."/>
        </authorList>
    </citation>
    <scope>NUCLEOTIDE SEQUENCE [LARGE SCALE GENOMIC DNA]</scope>
    <source>
        <strain evidence="2 3">CGMCC 1.10593</strain>
    </source>
</reference>
<evidence type="ECO:0000313" key="3">
    <source>
        <dbReference type="Proteomes" id="UP001597052"/>
    </source>
</evidence>